<dbReference type="InterPro" id="IPR014757">
    <property type="entry name" value="Tscrpt_reg_IclR_C"/>
</dbReference>
<dbReference type="EMBL" id="JACLAW010000015">
    <property type="protein sequence ID" value="MBC2667179.1"/>
    <property type="molecule type" value="Genomic_DNA"/>
</dbReference>
<evidence type="ECO:0000256" key="3">
    <source>
        <dbReference type="ARBA" id="ARBA00023163"/>
    </source>
</evidence>
<dbReference type="PROSITE" id="PS51078">
    <property type="entry name" value="ICLR_ED"/>
    <property type="match status" value="1"/>
</dbReference>
<dbReference type="SUPFAM" id="SSF46785">
    <property type="entry name" value="Winged helix' DNA-binding domain"/>
    <property type="match status" value="1"/>
</dbReference>
<evidence type="ECO:0000313" key="7">
    <source>
        <dbReference type="Proteomes" id="UP000566813"/>
    </source>
</evidence>
<organism evidence="6 7">
    <name type="scientific">Novosphingobium flavum</name>
    <dbReference type="NCBI Taxonomy" id="1778672"/>
    <lineage>
        <taxon>Bacteria</taxon>
        <taxon>Pseudomonadati</taxon>
        <taxon>Pseudomonadota</taxon>
        <taxon>Alphaproteobacteria</taxon>
        <taxon>Sphingomonadales</taxon>
        <taxon>Sphingomonadaceae</taxon>
        <taxon>Novosphingobium</taxon>
    </lineage>
</organism>
<dbReference type="GO" id="GO:0003700">
    <property type="term" value="F:DNA-binding transcription factor activity"/>
    <property type="evidence" value="ECO:0007669"/>
    <property type="project" value="TreeGrafter"/>
</dbReference>
<dbReference type="InterPro" id="IPR029016">
    <property type="entry name" value="GAF-like_dom_sf"/>
</dbReference>
<evidence type="ECO:0000256" key="2">
    <source>
        <dbReference type="ARBA" id="ARBA00023125"/>
    </source>
</evidence>
<dbReference type="Gene3D" id="1.10.10.10">
    <property type="entry name" value="Winged helix-like DNA-binding domain superfamily/Winged helix DNA-binding domain"/>
    <property type="match status" value="1"/>
</dbReference>
<gene>
    <name evidence="6" type="ORF">H7F51_16790</name>
</gene>
<dbReference type="Pfam" id="PF01614">
    <property type="entry name" value="IclR_C"/>
    <property type="match status" value="1"/>
</dbReference>
<dbReference type="Proteomes" id="UP000566813">
    <property type="component" value="Unassembled WGS sequence"/>
</dbReference>
<evidence type="ECO:0000259" key="4">
    <source>
        <dbReference type="PROSITE" id="PS51077"/>
    </source>
</evidence>
<dbReference type="Pfam" id="PF09339">
    <property type="entry name" value="HTH_IclR"/>
    <property type="match status" value="1"/>
</dbReference>
<dbReference type="AlphaFoldDB" id="A0A7X1FUN4"/>
<dbReference type="SUPFAM" id="SSF55781">
    <property type="entry name" value="GAF domain-like"/>
    <property type="match status" value="1"/>
</dbReference>
<dbReference type="InterPro" id="IPR050707">
    <property type="entry name" value="HTH_MetabolicPath_Reg"/>
</dbReference>
<dbReference type="InterPro" id="IPR005471">
    <property type="entry name" value="Tscrpt_reg_IclR_N"/>
</dbReference>
<keyword evidence="7" id="KW-1185">Reference proteome</keyword>
<dbReference type="InterPro" id="IPR036390">
    <property type="entry name" value="WH_DNA-bd_sf"/>
</dbReference>
<dbReference type="Gene3D" id="3.30.450.40">
    <property type="match status" value="1"/>
</dbReference>
<sequence length="238" mass="25980">MRALDILDEVIAGPIKTVEIARKLGMSKTTAHRLAHALKSRDYLSITPDGFALGPKLLQLGAMAESQTDLVRLARPLLEVLSSETGFCSFAGQREGDWSRHLDRVNGRQRLRVATIPGDVRPIAETGLGKALLLDEGEETWRRLYVASRNGRVTESEVQRWIAHMREFKVRQVVDHDSELGDGVHSIAAPVRNAKGRIVMAISIAGATQYYQGEDAGQLAGKVARSAREISALAGYAG</sequence>
<dbReference type="PROSITE" id="PS51077">
    <property type="entry name" value="HTH_ICLR"/>
    <property type="match status" value="1"/>
</dbReference>
<name>A0A7X1FUN4_9SPHN</name>
<protein>
    <submittedName>
        <fullName evidence="6">IclR family transcriptional regulator</fullName>
    </submittedName>
</protein>
<keyword evidence="2" id="KW-0238">DNA-binding</keyword>
<reference evidence="6 7" key="1">
    <citation type="submission" date="2020-08" db="EMBL/GenBank/DDBJ databases">
        <title>The genome sequence of type strain Novosphingobium flavum NBRC 111647.</title>
        <authorList>
            <person name="Liu Y."/>
        </authorList>
    </citation>
    <scope>NUCLEOTIDE SEQUENCE [LARGE SCALE GENOMIC DNA]</scope>
    <source>
        <strain evidence="6 7">NBRC 111647</strain>
    </source>
</reference>
<proteinExistence type="predicted"/>
<accession>A0A7X1FUN4</accession>
<feature type="domain" description="IclR-ED" evidence="5">
    <location>
        <begin position="56"/>
        <end position="236"/>
    </location>
</feature>
<evidence type="ECO:0000313" key="6">
    <source>
        <dbReference type="EMBL" id="MBC2667179.1"/>
    </source>
</evidence>
<evidence type="ECO:0000256" key="1">
    <source>
        <dbReference type="ARBA" id="ARBA00023015"/>
    </source>
</evidence>
<keyword evidence="1" id="KW-0805">Transcription regulation</keyword>
<dbReference type="SMART" id="SM00346">
    <property type="entry name" value="HTH_ICLR"/>
    <property type="match status" value="1"/>
</dbReference>
<dbReference type="PANTHER" id="PTHR30136">
    <property type="entry name" value="HELIX-TURN-HELIX TRANSCRIPTIONAL REGULATOR, ICLR FAMILY"/>
    <property type="match status" value="1"/>
</dbReference>
<dbReference type="PANTHER" id="PTHR30136:SF35">
    <property type="entry name" value="HTH-TYPE TRANSCRIPTIONAL REGULATOR RV1719"/>
    <property type="match status" value="1"/>
</dbReference>
<evidence type="ECO:0000259" key="5">
    <source>
        <dbReference type="PROSITE" id="PS51078"/>
    </source>
</evidence>
<dbReference type="InterPro" id="IPR036388">
    <property type="entry name" value="WH-like_DNA-bd_sf"/>
</dbReference>
<dbReference type="GO" id="GO:0045892">
    <property type="term" value="P:negative regulation of DNA-templated transcription"/>
    <property type="evidence" value="ECO:0007669"/>
    <property type="project" value="TreeGrafter"/>
</dbReference>
<feature type="domain" description="HTH iclR-type" evidence="4">
    <location>
        <begin position="1"/>
        <end position="55"/>
    </location>
</feature>
<dbReference type="GO" id="GO:0003677">
    <property type="term" value="F:DNA binding"/>
    <property type="evidence" value="ECO:0007669"/>
    <property type="project" value="UniProtKB-KW"/>
</dbReference>
<comment type="caution">
    <text evidence="6">The sequence shown here is derived from an EMBL/GenBank/DDBJ whole genome shotgun (WGS) entry which is preliminary data.</text>
</comment>
<keyword evidence="3" id="KW-0804">Transcription</keyword>